<gene>
    <name evidence="1" type="ORF">PGLA1383_LOCUS43776</name>
</gene>
<evidence type="ECO:0000313" key="1">
    <source>
        <dbReference type="EMBL" id="CAE8626904.1"/>
    </source>
</evidence>
<dbReference type="EMBL" id="CAJNNV010029070">
    <property type="protein sequence ID" value="CAE8626904.1"/>
    <property type="molecule type" value="Genomic_DNA"/>
</dbReference>
<reference evidence="1" key="1">
    <citation type="submission" date="2021-02" db="EMBL/GenBank/DDBJ databases">
        <authorList>
            <person name="Dougan E. K."/>
            <person name="Rhodes N."/>
            <person name="Thang M."/>
            <person name="Chan C."/>
        </authorList>
    </citation>
    <scope>NUCLEOTIDE SEQUENCE</scope>
</reference>
<dbReference type="OrthoDB" id="427687at2759"/>
<keyword evidence="2" id="KW-1185">Reference proteome</keyword>
<comment type="caution">
    <text evidence="1">The sequence shown here is derived from an EMBL/GenBank/DDBJ whole genome shotgun (WGS) entry which is preliminary data.</text>
</comment>
<dbReference type="Proteomes" id="UP000654075">
    <property type="component" value="Unassembled WGS sequence"/>
</dbReference>
<dbReference type="AlphaFoldDB" id="A0A813GIQ7"/>
<evidence type="ECO:0000313" key="2">
    <source>
        <dbReference type="Proteomes" id="UP000654075"/>
    </source>
</evidence>
<organism evidence="1 2">
    <name type="scientific">Polarella glacialis</name>
    <name type="common">Dinoflagellate</name>
    <dbReference type="NCBI Taxonomy" id="89957"/>
    <lineage>
        <taxon>Eukaryota</taxon>
        <taxon>Sar</taxon>
        <taxon>Alveolata</taxon>
        <taxon>Dinophyceae</taxon>
        <taxon>Suessiales</taxon>
        <taxon>Suessiaceae</taxon>
        <taxon>Polarella</taxon>
    </lineage>
</organism>
<proteinExistence type="predicted"/>
<name>A0A813GIQ7_POLGL</name>
<protein>
    <submittedName>
        <fullName evidence="1">Uncharacterized protein</fullName>
    </submittedName>
</protein>
<accession>A0A813GIQ7</accession>
<sequence length="76" mass="8775">MQLEVGEVRAETMKSQLEKKSWSSEVYLNTEVDSLLHKCYSREEVDAIMSRVWWRLGDVSKQSIPARPATSQGMTR</sequence>